<reference evidence="1 2" key="1">
    <citation type="submission" date="2010-04" db="EMBL/GenBank/DDBJ databases">
        <authorList>
            <person name="Muzny D."/>
            <person name="Qin X."/>
            <person name="Deng J."/>
            <person name="Jiang H."/>
            <person name="Liu Y."/>
            <person name="Qu J."/>
            <person name="Song X.-Z."/>
            <person name="Zhang L."/>
            <person name="Thornton R."/>
            <person name="Coyle M."/>
            <person name="Francisco L."/>
            <person name="Jackson L."/>
            <person name="Javaid M."/>
            <person name="Korchina V."/>
            <person name="Kovar C."/>
            <person name="Mata R."/>
            <person name="Mathew T."/>
            <person name="Ngo R."/>
            <person name="Nguyen L."/>
            <person name="Nguyen N."/>
            <person name="Okwuonu G."/>
            <person name="Ongeri F."/>
            <person name="Pham C."/>
            <person name="Simmons D."/>
            <person name="Wilczek-Boney K."/>
            <person name="Hale W."/>
            <person name="Jakkamsetti A."/>
            <person name="Pham P."/>
            <person name="Ruth R."/>
            <person name="San Lucas F."/>
            <person name="Warren J."/>
            <person name="Zhang J."/>
            <person name="Zhao Z."/>
            <person name="Zhou C."/>
            <person name="Zhu D."/>
            <person name="Lee S."/>
            <person name="Bess C."/>
            <person name="Blankenburg K."/>
            <person name="Forbes L."/>
            <person name="Fu Q."/>
            <person name="Gubbala S."/>
            <person name="Hirani K."/>
            <person name="Jayaseelan J.C."/>
            <person name="Lara F."/>
            <person name="Munidasa M."/>
            <person name="Palculict T."/>
            <person name="Patil S."/>
            <person name="Pu L.-L."/>
            <person name="Saada N."/>
            <person name="Tang L."/>
            <person name="Weissenberger G."/>
            <person name="Zhu Y."/>
            <person name="Hemphill L."/>
            <person name="Shang Y."/>
            <person name="Youmans B."/>
            <person name="Ayvaz T."/>
            <person name="Ross M."/>
            <person name="Santibanez J."/>
            <person name="Aqrawi P."/>
            <person name="Gross S."/>
            <person name="Joshi V."/>
            <person name="Fowler G."/>
            <person name="Nazareth L."/>
            <person name="Reid J."/>
            <person name="Worley K."/>
            <person name="Petrosino J."/>
            <person name="Highlander S."/>
            <person name="Gibbs R."/>
        </authorList>
    </citation>
    <scope>NUCLEOTIDE SEQUENCE [LARGE SCALE GENOMIC DNA]</scope>
    <source>
        <strain evidence="1 2">ATCC BAA-614</strain>
    </source>
</reference>
<proteinExistence type="predicted"/>
<dbReference type="Proteomes" id="UP000003653">
    <property type="component" value="Unassembled WGS sequence"/>
</dbReference>
<keyword evidence="2" id="KW-1185">Reference proteome</keyword>
<name>D5PDW8_9MYCO</name>
<dbReference type="EMBL" id="ADNV01000306">
    <property type="protein sequence ID" value="EFG75733.1"/>
    <property type="molecule type" value="Genomic_DNA"/>
</dbReference>
<protein>
    <submittedName>
        <fullName evidence="1">Uncharacterized protein</fullName>
    </submittedName>
</protein>
<dbReference type="HOGENOM" id="CLU_216401_0_0_11"/>
<organism evidence="1 2">
    <name type="scientific">Mycobacterium parascrofulaceum ATCC BAA-614</name>
    <dbReference type="NCBI Taxonomy" id="525368"/>
    <lineage>
        <taxon>Bacteria</taxon>
        <taxon>Bacillati</taxon>
        <taxon>Actinomycetota</taxon>
        <taxon>Actinomycetes</taxon>
        <taxon>Mycobacteriales</taxon>
        <taxon>Mycobacteriaceae</taxon>
        <taxon>Mycobacterium</taxon>
        <taxon>Mycobacterium simiae complex</taxon>
    </lineage>
</organism>
<evidence type="ECO:0000313" key="1">
    <source>
        <dbReference type="EMBL" id="EFG75733.1"/>
    </source>
</evidence>
<evidence type="ECO:0000313" key="2">
    <source>
        <dbReference type="Proteomes" id="UP000003653"/>
    </source>
</evidence>
<comment type="caution">
    <text evidence="1">The sequence shown here is derived from an EMBL/GenBank/DDBJ whole genome shotgun (WGS) entry which is preliminary data.</text>
</comment>
<gene>
    <name evidence="1" type="ORF">HMPREF0591_4362</name>
</gene>
<dbReference type="AlphaFoldDB" id="D5PDW8"/>
<sequence>MSTRRIGDRSQYTSIRFSERHAEAGIQSSVRAVGSSYDCENVGGCLVA</sequence>
<accession>D5PDW8</accession>